<proteinExistence type="predicted"/>
<reference evidence="1 2" key="1">
    <citation type="submission" date="2019-02" db="EMBL/GenBank/DDBJ databases">
        <title>Corallincola luteus sp. nov., a marine bacterium isolated from surface sediment of Bohai Sea in China.</title>
        <authorList>
            <person name="Ren Q."/>
        </authorList>
    </citation>
    <scope>NUCLEOTIDE SEQUENCE [LARGE SCALE GENOMIC DNA]</scope>
    <source>
        <strain evidence="1 2">DASS28</strain>
    </source>
</reference>
<evidence type="ECO:0000313" key="1">
    <source>
        <dbReference type="EMBL" id="TCI02438.1"/>
    </source>
</evidence>
<name>A0ABY2AIC4_9GAMM</name>
<keyword evidence="2" id="KW-1185">Reference proteome</keyword>
<dbReference type="Proteomes" id="UP000292554">
    <property type="component" value="Unassembled WGS sequence"/>
</dbReference>
<gene>
    <name evidence="1" type="ORF">EZV61_13860</name>
</gene>
<evidence type="ECO:0000313" key="2">
    <source>
        <dbReference type="Proteomes" id="UP000292554"/>
    </source>
</evidence>
<accession>A0ABY2AIC4</accession>
<protein>
    <submittedName>
        <fullName evidence="1">Uncharacterized protein</fullName>
    </submittedName>
</protein>
<dbReference type="RefSeq" id="WP_131416327.1">
    <property type="nucleotide sequence ID" value="NZ_SJXE01000007.1"/>
</dbReference>
<organism evidence="1 2">
    <name type="scientific">Corallincola luteus</name>
    <dbReference type="NCBI Taxonomy" id="1775177"/>
    <lineage>
        <taxon>Bacteria</taxon>
        <taxon>Pseudomonadati</taxon>
        <taxon>Pseudomonadota</taxon>
        <taxon>Gammaproteobacteria</taxon>
        <taxon>Alteromonadales</taxon>
        <taxon>Psychromonadaceae</taxon>
        <taxon>Corallincola</taxon>
    </lineage>
</organism>
<dbReference type="EMBL" id="SJXE01000007">
    <property type="protein sequence ID" value="TCI02438.1"/>
    <property type="molecule type" value="Genomic_DNA"/>
</dbReference>
<comment type="caution">
    <text evidence="1">The sequence shown here is derived from an EMBL/GenBank/DDBJ whole genome shotgun (WGS) entry which is preliminary data.</text>
</comment>
<sequence length="194" mass="21659">MSDFKSIFSVSPDVDRYLTLQETGLEMALQSTNGELIELRGVPQADRWQTVEVEWLIDDLSEEMVVPDIAAWGSTEFACSEPVADLLRPVLKDTCEFLPLSLNGERWYALHVLAKYNAINEGQTVLNYRANGKPSRVRKFKKLVLNASGIEKDGLFRIDGCGLATYCTDGPNGLFEAVKKHGLSGLEFNQRDVN</sequence>